<organism evidence="3 4">
    <name type="scientific">Immersiella caudata</name>
    <dbReference type="NCBI Taxonomy" id="314043"/>
    <lineage>
        <taxon>Eukaryota</taxon>
        <taxon>Fungi</taxon>
        <taxon>Dikarya</taxon>
        <taxon>Ascomycota</taxon>
        <taxon>Pezizomycotina</taxon>
        <taxon>Sordariomycetes</taxon>
        <taxon>Sordariomycetidae</taxon>
        <taxon>Sordariales</taxon>
        <taxon>Lasiosphaeriaceae</taxon>
        <taxon>Immersiella</taxon>
    </lineage>
</organism>
<keyword evidence="4" id="KW-1185">Reference proteome</keyword>
<feature type="region of interest" description="Disordered" evidence="1">
    <location>
        <begin position="19"/>
        <end position="62"/>
    </location>
</feature>
<dbReference type="EMBL" id="JAULSU010000007">
    <property type="protein sequence ID" value="KAK0610741.1"/>
    <property type="molecule type" value="Genomic_DNA"/>
</dbReference>
<accession>A0AA39T192</accession>
<comment type="caution">
    <text evidence="3">The sequence shown here is derived from an EMBL/GenBank/DDBJ whole genome shotgun (WGS) entry which is preliminary data.</text>
</comment>
<evidence type="ECO:0000256" key="2">
    <source>
        <dbReference type="SAM" id="SignalP"/>
    </source>
</evidence>
<gene>
    <name evidence="3" type="ORF">B0T14DRAFT_570677</name>
</gene>
<dbReference type="AlphaFoldDB" id="A0AA39T192"/>
<feature type="signal peptide" evidence="2">
    <location>
        <begin position="1"/>
        <end position="17"/>
    </location>
</feature>
<feature type="region of interest" description="Disordered" evidence="1">
    <location>
        <begin position="95"/>
        <end position="173"/>
    </location>
</feature>
<evidence type="ECO:0000313" key="4">
    <source>
        <dbReference type="Proteomes" id="UP001175000"/>
    </source>
</evidence>
<protein>
    <submittedName>
        <fullName evidence="3">Uncharacterized protein</fullName>
    </submittedName>
</protein>
<evidence type="ECO:0000313" key="3">
    <source>
        <dbReference type="EMBL" id="KAK0610741.1"/>
    </source>
</evidence>
<sequence>MKFTIVALLLAVATAIAVPGDDDGKHPPIKPPSPPKFPARRHSANTPSDLIFPFEQDPVEPLPLNQRSRHFTEDQQFSSHNKLGYENGFKKRFNEDQQFSSHSKLGYKGGMEKRFNEDQQFSSHNKVGYENADEPNSHFKEDQQFSSHNKVGYEGGRKRGLRGSGGRTDVPPQ</sequence>
<name>A0AA39T192_9PEZI</name>
<keyword evidence="2" id="KW-0732">Signal</keyword>
<proteinExistence type="predicted"/>
<feature type="chain" id="PRO_5041273976" evidence="2">
    <location>
        <begin position="18"/>
        <end position="173"/>
    </location>
</feature>
<dbReference type="Proteomes" id="UP001175000">
    <property type="component" value="Unassembled WGS sequence"/>
</dbReference>
<reference evidence="3" key="1">
    <citation type="submission" date="2023-06" db="EMBL/GenBank/DDBJ databases">
        <title>Genome-scale phylogeny and comparative genomics of the fungal order Sordariales.</title>
        <authorList>
            <consortium name="Lawrence Berkeley National Laboratory"/>
            <person name="Hensen N."/>
            <person name="Bonometti L."/>
            <person name="Westerberg I."/>
            <person name="Brannstrom I.O."/>
            <person name="Guillou S."/>
            <person name="Cros-Aarteil S."/>
            <person name="Calhoun S."/>
            <person name="Haridas S."/>
            <person name="Kuo A."/>
            <person name="Mondo S."/>
            <person name="Pangilinan J."/>
            <person name="Riley R."/>
            <person name="Labutti K."/>
            <person name="Andreopoulos B."/>
            <person name="Lipzen A."/>
            <person name="Chen C."/>
            <person name="Yanf M."/>
            <person name="Daum C."/>
            <person name="Ng V."/>
            <person name="Clum A."/>
            <person name="Steindorff A."/>
            <person name="Ohm R."/>
            <person name="Martin F."/>
            <person name="Silar P."/>
            <person name="Natvig D."/>
            <person name="Lalanne C."/>
            <person name="Gautier V."/>
            <person name="Ament-Velasquez S.L."/>
            <person name="Kruys A."/>
            <person name="Hutchinson M.I."/>
            <person name="Powell A.J."/>
            <person name="Barry K."/>
            <person name="Miller A.N."/>
            <person name="Grigoriev I.V."/>
            <person name="Debuchy R."/>
            <person name="Gladieux P."/>
            <person name="Thoren M.H."/>
            <person name="Johannesson H."/>
        </authorList>
    </citation>
    <scope>NUCLEOTIDE SEQUENCE</scope>
    <source>
        <strain evidence="3">CBS 606.72</strain>
    </source>
</reference>
<evidence type="ECO:0000256" key="1">
    <source>
        <dbReference type="SAM" id="MobiDB-lite"/>
    </source>
</evidence>